<dbReference type="EMBL" id="LWHJ01000033">
    <property type="protein sequence ID" value="OAQ37891.1"/>
    <property type="molecule type" value="Genomic_DNA"/>
</dbReference>
<dbReference type="InterPro" id="IPR005135">
    <property type="entry name" value="Endo/exonuclease/phosphatase"/>
</dbReference>
<dbReference type="NCBIfam" id="TIGR04183">
    <property type="entry name" value="Por_Secre_tail"/>
    <property type="match status" value="1"/>
</dbReference>
<dbReference type="GO" id="GO:0003824">
    <property type="term" value="F:catalytic activity"/>
    <property type="evidence" value="ECO:0007669"/>
    <property type="project" value="InterPro"/>
</dbReference>
<protein>
    <recommendedName>
        <fullName evidence="5">Secretion system C-terminal sorting domain-containing protein</fullName>
    </recommendedName>
</protein>
<dbReference type="GO" id="GO:0016020">
    <property type="term" value="C:membrane"/>
    <property type="evidence" value="ECO:0007669"/>
    <property type="project" value="GOC"/>
</dbReference>
<reference evidence="3 4" key="2">
    <citation type="submission" date="2016-06" db="EMBL/GenBank/DDBJ databases">
        <title>Pedobacter psychrophilus sp. nov., isolated from Antarctic fragmentary rock.</title>
        <authorList>
            <person name="Svec P."/>
        </authorList>
    </citation>
    <scope>NUCLEOTIDE SEQUENCE [LARGE SCALE GENOMIC DNA]</scope>
    <source>
        <strain evidence="3 4">CCM 8644</strain>
    </source>
</reference>
<dbReference type="InterPro" id="IPR036691">
    <property type="entry name" value="Endo/exonu/phosph_ase_sf"/>
</dbReference>
<dbReference type="Pfam" id="PF03372">
    <property type="entry name" value="Exo_endo_phos"/>
    <property type="match status" value="1"/>
</dbReference>
<dbReference type="InterPro" id="IPR051916">
    <property type="entry name" value="GPI-anchor_lipid_remodeler"/>
</dbReference>
<reference evidence="3 4" key="1">
    <citation type="submission" date="2016-04" db="EMBL/GenBank/DDBJ databases">
        <authorList>
            <person name="Evans L.H."/>
            <person name="Alamgir A."/>
            <person name="Owens N."/>
            <person name="Weber N.D."/>
            <person name="Virtaneva K."/>
            <person name="Barbian K."/>
            <person name="Babar A."/>
            <person name="Rosenke K."/>
        </authorList>
    </citation>
    <scope>NUCLEOTIDE SEQUENCE [LARGE SCALE GENOMIC DNA]</scope>
    <source>
        <strain evidence="3 4">CCM 8644</strain>
    </source>
</reference>
<evidence type="ECO:0000259" key="2">
    <source>
        <dbReference type="Pfam" id="PF18962"/>
    </source>
</evidence>
<evidence type="ECO:0008006" key="5">
    <source>
        <dbReference type="Google" id="ProtNLM"/>
    </source>
</evidence>
<dbReference type="PANTHER" id="PTHR14859">
    <property type="entry name" value="CALCOFLUOR WHITE HYPERSENSITIVE PROTEIN PRECURSOR"/>
    <property type="match status" value="1"/>
</dbReference>
<keyword evidence="4" id="KW-1185">Reference proteome</keyword>
<dbReference type="Pfam" id="PF18962">
    <property type="entry name" value="Por_Secre_tail"/>
    <property type="match status" value="1"/>
</dbReference>
<comment type="caution">
    <text evidence="3">The sequence shown here is derived from an EMBL/GenBank/DDBJ whole genome shotgun (WGS) entry which is preliminary data.</text>
</comment>
<dbReference type="Gene3D" id="2.60.40.10">
    <property type="entry name" value="Immunoglobulins"/>
    <property type="match status" value="1"/>
</dbReference>
<sequence>MKNILFLLSIFLLSTNITEKAHGETSKPFAVKGNTLAEPPQEIKVMTYNIHHANPPSKPGVIDIDAIVAVIQKENPDVVALQEVDKNVDRSNNQHQTKLIADKLGMKYQFYKARNIPGGGEYGVAILSKYDLTNIRQLALPKGDEGEQRTLALADITFLSQKITIACTHLDVLGGEPTRLLQIKAIEVELKPVKNPIILCGDLNTTVGSSTMNYIENYYVNSCINNCSPTVPAGDPQRSIDYIMTRNAAWQVKNYNVPNETPPYSSDHRPVVVTYDMNPVEGERDYRTKTSISGSDKYTWGQAGWWEIRVGGVWVDATQIDPTTGKEYGSPQAGAAPITITLRPRTDGGGDVIFETNTGASIMHPSANLVLFNGFVMEIGGGSNSQGRTLIFNNIDVQGTSIMRGNTNNNDGAVSNDLTINGSLKVAVDDGARFIIPGYVSTGNVVFTTQAGFDSKPIAGPNVNYGTVTTLPLALLTFNAKKLLNTVELSWKTTNEFNTNKVEIERATNSADFVKIGEVASSNTSGDHYYNFEDKNPLAGNNYYRLKMIDNDGAFTYSAIRAITAEIVLSIYPNPVFLNLNILLSKTANVLTAKVYDITGKVILSTNVANTSNFTINTQTLPKGTYVLKLDIDGVASSRKFVK</sequence>
<dbReference type="AlphaFoldDB" id="A0A179DA22"/>
<dbReference type="InterPro" id="IPR013783">
    <property type="entry name" value="Ig-like_fold"/>
</dbReference>
<dbReference type="STRING" id="1826909.A5893_16905"/>
<evidence type="ECO:0000313" key="4">
    <source>
        <dbReference type="Proteomes" id="UP000078459"/>
    </source>
</evidence>
<proteinExistence type="predicted"/>
<name>A0A179DA22_9SPHI</name>
<dbReference type="GO" id="GO:0006506">
    <property type="term" value="P:GPI anchor biosynthetic process"/>
    <property type="evidence" value="ECO:0007669"/>
    <property type="project" value="TreeGrafter"/>
</dbReference>
<dbReference type="RefSeq" id="WP_068823866.1">
    <property type="nucleotide sequence ID" value="NZ_LWHJ01000033.1"/>
</dbReference>
<dbReference type="Gene3D" id="2.60.40.3080">
    <property type="match status" value="1"/>
</dbReference>
<evidence type="ECO:0000313" key="3">
    <source>
        <dbReference type="EMBL" id="OAQ37891.1"/>
    </source>
</evidence>
<dbReference type="OrthoDB" id="772938at2"/>
<dbReference type="SUPFAM" id="SSF56219">
    <property type="entry name" value="DNase I-like"/>
    <property type="match status" value="1"/>
</dbReference>
<feature type="domain" description="Endonuclease/exonuclease/phosphatase" evidence="1">
    <location>
        <begin position="46"/>
        <end position="268"/>
    </location>
</feature>
<dbReference type="Proteomes" id="UP000078459">
    <property type="component" value="Unassembled WGS sequence"/>
</dbReference>
<organism evidence="3 4">
    <name type="scientific">Pedobacter psychrophilus</name>
    <dbReference type="NCBI Taxonomy" id="1826909"/>
    <lineage>
        <taxon>Bacteria</taxon>
        <taxon>Pseudomonadati</taxon>
        <taxon>Bacteroidota</taxon>
        <taxon>Sphingobacteriia</taxon>
        <taxon>Sphingobacteriales</taxon>
        <taxon>Sphingobacteriaceae</taxon>
        <taxon>Pedobacter</taxon>
    </lineage>
</organism>
<gene>
    <name evidence="3" type="ORF">A5893_16905</name>
</gene>
<dbReference type="InterPro" id="IPR026444">
    <property type="entry name" value="Secre_tail"/>
</dbReference>
<dbReference type="PANTHER" id="PTHR14859:SF1">
    <property type="entry name" value="PGAP2-INTERACTING PROTEIN"/>
    <property type="match status" value="1"/>
</dbReference>
<feature type="domain" description="Secretion system C-terminal sorting" evidence="2">
    <location>
        <begin position="571"/>
        <end position="642"/>
    </location>
</feature>
<dbReference type="Gene3D" id="3.60.10.10">
    <property type="entry name" value="Endonuclease/exonuclease/phosphatase"/>
    <property type="match status" value="1"/>
</dbReference>
<accession>A0A179DA22</accession>
<evidence type="ECO:0000259" key="1">
    <source>
        <dbReference type="Pfam" id="PF03372"/>
    </source>
</evidence>